<reference evidence="1 2" key="1">
    <citation type="submission" date="2018-11" db="EMBL/GenBank/DDBJ databases">
        <title>Vibrio LJC006 sp. nov., isolated from seawater during the bloom of the enteromorpha.</title>
        <authorList>
            <person name="Liang J."/>
        </authorList>
    </citation>
    <scope>NUCLEOTIDE SEQUENCE [LARGE SCALE GENOMIC DNA]</scope>
    <source>
        <strain evidence="1 2">LJC006</strain>
    </source>
</reference>
<gene>
    <name evidence="1" type="ORF">EES38_05380</name>
</gene>
<dbReference type="Pfam" id="PF10761">
    <property type="entry name" value="DUF2590"/>
    <property type="match status" value="1"/>
</dbReference>
<organism evidence="1 2">
    <name type="scientific">Vibrio viridaestus</name>
    <dbReference type="NCBI Taxonomy" id="2487322"/>
    <lineage>
        <taxon>Bacteria</taxon>
        <taxon>Pseudomonadati</taxon>
        <taxon>Pseudomonadota</taxon>
        <taxon>Gammaproteobacteria</taxon>
        <taxon>Vibrionales</taxon>
        <taxon>Vibrionaceae</taxon>
        <taxon>Vibrio</taxon>
    </lineage>
</organism>
<evidence type="ECO:0000313" key="2">
    <source>
        <dbReference type="Proteomes" id="UP000281112"/>
    </source>
</evidence>
<dbReference type="OrthoDB" id="6893744at2"/>
<proteinExistence type="predicted"/>
<dbReference type="AlphaFoldDB" id="A0A3N9TIC6"/>
<dbReference type="InterPro" id="IPR019697">
    <property type="entry name" value="Phage_HP1_Orf28"/>
</dbReference>
<dbReference type="Proteomes" id="UP000281112">
    <property type="component" value="Unassembled WGS sequence"/>
</dbReference>
<sequence length="109" mass="11846">MPDKQYIDIKVVDGAWDIDAGQQPTTCSDAYSIAQDIKHAIMESGYARALSAERNPITRADILIQIEQIAEQDSRIIPGTASAEELSAGQVQLTAEAYEYSDISVEVTA</sequence>
<keyword evidence="2" id="KW-1185">Reference proteome</keyword>
<accession>A0A3N9TIC6</accession>
<protein>
    <submittedName>
        <fullName evidence="1">DUF2590 family protein</fullName>
    </submittedName>
</protein>
<evidence type="ECO:0000313" key="1">
    <source>
        <dbReference type="EMBL" id="RQW64037.1"/>
    </source>
</evidence>
<dbReference type="RefSeq" id="WP_124936158.1">
    <property type="nucleotide sequence ID" value="NZ_RJVQ01000002.1"/>
</dbReference>
<comment type="caution">
    <text evidence="1">The sequence shown here is derived from an EMBL/GenBank/DDBJ whole genome shotgun (WGS) entry which is preliminary data.</text>
</comment>
<name>A0A3N9TIC6_9VIBR</name>
<dbReference type="EMBL" id="RJVQ01000002">
    <property type="protein sequence ID" value="RQW64037.1"/>
    <property type="molecule type" value="Genomic_DNA"/>
</dbReference>